<dbReference type="GeneID" id="89588279"/>
<feature type="signal peptide" evidence="2">
    <location>
        <begin position="1"/>
        <end position="24"/>
    </location>
</feature>
<evidence type="ECO:0000256" key="2">
    <source>
        <dbReference type="SAM" id="SignalP"/>
    </source>
</evidence>
<proteinExistence type="predicted"/>
<dbReference type="PATRIC" id="fig|1449336.4.peg.287"/>
<keyword evidence="6" id="KW-1185">Reference proteome</keyword>
<feature type="chain" id="PRO_5006418127" evidence="2">
    <location>
        <begin position="25"/>
        <end position="323"/>
    </location>
</feature>
<accession>A0A0R2I4G7</accession>
<dbReference type="Pfam" id="PF11797">
    <property type="entry name" value="WxLIP_HBD"/>
    <property type="match status" value="1"/>
</dbReference>
<name>A0A0R2I4G7_CARDV</name>
<feature type="transmembrane region" description="Helical" evidence="1">
    <location>
        <begin position="297"/>
        <end position="315"/>
    </location>
</feature>
<dbReference type="Pfam" id="PF06030">
    <property type="entry name" value="WxLIP_PGBD"/>
    <property type="match status" value="1"/>
</dbReference>
<protein>
    <submittedName>
        <fullName evidence="5">Cell surface protein</fullName>
    </submittedName>
</protein>
<comment type="caution">
    <text evidence="5">The sequence shown here is derived from an EMBL/GenBank/DDBJ whole genome shotgun (WGS) entry which is preliminary data.</text>
</comment>
<evidence type="ECO:0000256" key="1">
    <source>
        <dbReference type="SAM" id="Phobius"/>
    </source>
</evidence>
<evidence type="ECO:0000259" key="3">
    <source>
        <dbReference type="Pfam" id="PF06030"/>
    </source>
</evidence>
<sequence length="323" mass="36516">MKKIVQTLLIVFILSITASKTTFATTSDNSSYSVSPIYSEHQTEGVENFFDIRWSPALTDTFYLRITNNSDEDKAYGIEVNKARTNKNGIVDYSDNTPENSASLYKITEMVQVPKEVIILANSSQEVQGTILFPKDSFNGILMAGIHVSEKNKIDAKATISNTVAYNIPLVIRGDNDERPKPEITLNKLTIQNIDGLSVELSNKGSNLLKEVKFEAKIKDKNGKILKTQKSTIDITPETEFIYPINLDSINKQEAMTLSLKLSHGNKDEWQYTKKIPKQKKDLKVQSTSINKEGKHFLWYAIGLSATILVVIYRYKKRKESRH</sequence>
<dbReference type="InterPro" id="IPR021759">
    <property type="entry name" value="WxLIP_HBD"/>
</dbReference>
<evidence type="ECO:0000313" key="5">
    <source>
        <dbReference type="EMBL" id="KRN57301.1"/>
    </source>
</evidence>
<keyword evidence="1" id="KW-0472">Membrane</keyword>
<reference evidence="5 6" key="1">
    <citation type="journal article" date="2015" name="Genome Announc.">
        <title>Expanding the biotechnology potential of lactobacilli through comparative genomics of 213 strains and associated genera.</title>
        <authorList>
            <person name="Sun Z."/>
            <person name="Harris H.M."/>
            <person name="McCann A."/>
            <person name="Guo C."/>
            <person name="Argimon S."/>
            <person name="Zhang W."/>
            <person name="Yang X."/>
            <person name="Jeffery I.B."/>
            <person name="Cooney J.C."/>
            <person name="Kagawa T.F."/>
            <person name="Liu W."/>
            <person name="Song Y."/>
            <person name="Salvetti E."/>
            <person name="Wrobel A."/>
            <person name="Rasinkangas P."/>
            <person name="Parkhill J."/>
            <person name="Rea M.C."/>
            <person name="O'Sullivan O."/>
            <person name="Ritari J."/>
            <person name="Douillard F.P."/>
            <person name="Paul Ross R."/>
            <person name="Yang R."/>
            <person name="Briner A.E."/>
            <person name="Felis G.E."/>
            <person name="de Vos W.M."/>
            <person name="Barrangou R."/>
            <person name="Klaenhammer T.R."/>
            <person name="Caufield P.W."/>
            <person name="Cui Y."/>
            <person name="Zhang H."/>
            <person name="O'Toole P.W."/>
        </authorList>
    </citation>
    <scope>NUCLEOTIDE SEQUENCE [LARGE SCALE GENOMIC DNA]</scope>
    <source>
        <strain evidence="5 6">DSM 20623</strain>
    </source>
</reference>
<feature type="domain" description="WxL Interacting Protein peptidoglycan binding" evidence="3">
    <location>
        <begin position="32"/>
        <end position="150"/>
    </location>
</feature>
<dbReference type="EMBL" id="JQBS01000007">
    <property type="protein sequence ID" value="KRN57301.1"/>
    <property type="molecule type" value="Genomic_DNA"/>
</dbReference>
<dbReference type="InterPro" id="IPR010317">
    <property type="entry name" value="WxLIP_PGBD"/>
</dbReference>
<keyword evidence="1" id="KW-1133">Transmembrane helix</keyword>
<keyword evidence="1" id="KW-0812">Transmembrane</keyword>
<feature type="domain" description="WxL Interacting Protein host binding" evidence="4">
    <location>
        <begin position="157"/>
        <end position="276"/>
    </location>
</feature>
<dbReference type="RefSeq" id="WP_034571118.1">
    <property type="nucleotide sequence ID" value="NZ_JQBS01000007.1"/>
</dbReference>
<gene>
    <name evidence="5" type="ORF">IV74_GL000282</name>
</gene>
<evidence type="ECO:0000313" key="6">
    <source>
        <dbReference type="Proteomes" id="UP000051658"/>
    </source>
</evidence>
<organism evidence="5 6">
    <name type="scientific">Carnobacterium divergens DSM 20623</name>
    <dbReference type="NCBI Taxonomy" id="1449336"/>
    <lineage>
        <taxon>Bacteria</taxon>
        <taxon>Bacillati</taxon>
        <taxon>Bacillota</taxon>
        <taxon>Bacilli</taxon>
        <taxon>Lactobacillales</taxon>
        <taxon>Carnobacteriaceae</taxon>
        <taxon>Carnobacterium</taxon>
    </lineage>
</organism>
<dbReference type="eggNOG" id="COG4072">
    <property type="taxonomic scope" value="Bacteria"/>
</dbReference>
<dbReference type="Proteomes" id="UP000051658">
    <property type="component" value="Unassembled WGS sequence"/>
</dbReference>
<keyword evidence="2" id="KW-0732">Signal</keyword>
<evidence type="ECO:0000259" key="4">
    <source>
        <dbReference type="Pfam" id="PF11797"/>
    </source>
</evidence>
<dbReference type="AlphaFoldDB" id="A0A0R2I4G7"/>